<organism evidence="7">
    <name type="scientific">Lactobacillus acidophilus (strain ATCC 700396 / NCK56 / N2 / NCFM)</name>
    <dbReference type="NCBI Taxonomy" id="272621"/>
    <lineage>
        <taxon>Bacteria</taxon>
        <taxon>Bacillati</taxon>
        <taxon>Bacillota</taxon>
        <taxon>Bacilli</taxon>
        <taxon>Lactobacillales</taxon>
        <taxon>Lactobacillaceae</taxon>
        <taxon>Lactobacillus</taxon>
    </lineage>
</organism>
<dbReference type="EMBL" id="CP000033">
    <property type="protein sequence ID" value="AAV41968.1"/>
    <property type="molecule type" value="Genomic_DNA"/>
</dbReference>
<evidence type="ECO:0000313" key="7">
    <source>
        <dbReference type="Proteomes" id="UP000006381"/>
    </source>
</evidence>
<evidence type="ECO:0000256" key="1">
    <source>
        <dbReference type="ARBA" id="ARBA00009437"/>
    </source>
</evidence>
<keyword evidence="4" id="KW-0804">Transcription</keyword>
<dbReference type="GO" id="GO:0003700">
    <property type="term" value="F:DNA-binding transcription factor activity"/>
    <property type="evidence" value="ECO:0007669"/>
    <property type="project" value="InterPro"/>
</dbReference>
<evidence type="ECO:0000256" key="2">
    <source>
        <dbReference type="ARBA" id="ARBA00023015"/>
    </source>
</evidence>
<reference evidence="6 7" key="1">
    <citation type="journal article" date="2005" name="Proc. Natl. Acad. Sci. U.S.A.">
        <title>Complete genome sequence of the probiotic lactic acid bacterium Lactobacillus acidophilus NCFM.</title>
        <authorList>
            <person name="Altermann E."/>
            <person name="Russell W.M."/>
            <person name="Azcarate-Peril M.A."/>
            <person name="Barrangou R."/>
            <person name="Buck B.L."/>
            <person name="McAuliffe O."/>
            <person name="Souther N."/>
            <person name="Dobson A."/>
            <person name="Duong T."/>
            <person name="Callanan M."/>
            <person name="Lick S."/>
            <person name="Hamrick A."/>
            <person name="Cano R."/>
            <person name="Klaenhammer T.R."/>
        </authorList>
    </citation>
    <scope>NUCLEOTIDE SEQUENCE [LARGE SCALE GENOMIC DNA]</scope>
    <source>
        <strain evidence="7">ATCC 700396 / NCK56 / N2 / NCFM</strain>
    </source>
</reference>
<evidence type="ECO:0000256" key="3">
    <source>
        <dbReference type="ARBA" id="ARBA00023125"/>
    </source>
</evidence>
<dbReference type="InterPro" id="IPR036390">
    <property type="entry name" value="WH_DNA-bd_sf"/>
</dbReference>
<keyword evidence="3" id="KW-0238">DNA-binding</keyword>
<gene>
    <name evidence="6" type="primary">lysR</name>
    <name evidence="6" type="ordered locus">LBA0065</name>
</gene>
<keyword evidence="7" id="KW-1185">Reference proteome</keyword>
<name>Q5FMV6_LACAC</name>
<dbReference type="STRING" id="272621.LBA0065"/>
<dbReference type="PANTHER" id="PTHR30126:SF40">
    <property type="entry name" value="HTH-TYPE TRANSCRIPTIONAL REGULATOR GLTR"/>
    <property type="match status" value="1"/>
</dbReference>
<dbReference type="Gene3D" id="1.10.10.10">
    <property type="entry name" value="Winged helix-like DNA-binding domain superfamily/Winged helix DNA-binding domain"/>
    <property type="match status" value="1"/>
</dbReference>
<dbReference type="AlphaFoldDB" id="Q5FMV6"/>
<dbReference type="PRINTS" id="PR00039">
    <property type="entry name" value="HTHLYSR"/>
</dbReference>
<dbReference type="BioCyc" id="LACI272621:G1G49-65-MONOMER"/>
<dbReference type="InterPro" id="IPR000847">
    <property type="entry name" value="LysR_HTH_N"/>
</dbReference>
<protein>
    <submittedName>
        <fullName evidence="6">Transcriptional regulator</fullName>
    </submittedName>
</protein>
<dbReference type="Proteomes" id="UP000006381">
    <property type="component" value="Chromosome"/>
</dbReference>
<evidence type="ECO:0000313" key="6">
    <source>
        <dbReference type="EMBL" id="AAV41968.1"/>
    </source>
</evidence>
<dbReference type="GO" id="GO:0000976">
    <property type="term" value="F:transcription cis-regulatory region binding"/>
    <property type="evidence" value="ECO:0007669"/>
    <property type="project" value="TreeGrafter"/>
</dbReference>
<sequence length="213" mass="24550">MNLNQFYYFNELAKQHQFSKAAKHLNISQPSLSNSIKSLEKELDCNLIERKNGRIELTKYGQIFLETSESVISVFEKIKRDIKKAKRGENNTIEIGCIPTATNTFLPQVLSLFNKQNSKSIHYIYHPNISDYICLEVYNGNYDIGICESVDKYKNDLTFYSLYTEDTTVTTKKGSLLASKTKFSKNTRTIYLVYNPKLVLSKPVLNLIDFITK</sequence>
<comment type="similarity">
    <text evidence="1">Belongs to the LysR transcriptional regulatory family.</text>
</comment>
<proteinExistence type="inferred from homology"/>
<dbReference type="PATRIC" id="fig|272621.13.peg.64"/>
<dbReference type="SUPFAM" id="SSF53850">
    <property type="entry name" value="Periplasmic binding protein-like II"/>
    <property type="match status" value="1"/>
</dbReference>
<dbReference type="HOGENOM" id="CLU_039613_20_1_9"/>
<dbReference type="KEGG" id="lac:LBA0065"/>
<dbReference type="SUPFAM" id="SSF46785">
    <property type="entry name" value="Winged helix' DNA-binding domain"/>
    <property type="match status" value="1"/>
</dbReference>
<feature type="domain" description="HTH lysR-type" evidence="5">
    <location>
        <begin position="1"/>
        <end position="58"/>
    </location>
</feature>
<dbReference type="PANTHER" id="PTHR30126">
    <property type="entry name" value="HTH-TYPE TRANSCRIPTIONAL REGULATOR"/>
    <property type="match status" value="1"/>
</dbReference>
<evidence type="ECO:0000256" key="4">
    <source>
        <dbReference type="ARBA" id="ARBA00023163"/>
    </source>
</evidence>
<dbReference type="eggNOG" id="COG0583">
    <property type="taxonomic scope" value="Bacteria"/>
</dbReference>
<accession>Q5FMV6</accession>
<dbReference type="GeneID" id="93290819"/>
<dbReference type="Gene3D" id="3.40.190.10">
    <property type="entry name" value="Periplasmic binding protein-like II"/>
    <property type="match status" value="1"/>
</dbReference>
<dbReference type="Pfam" id="PF00126">
    <property type="entry name" value="HTH_1"/>
    <property type="match status" value="1"/>
</dbReference>
<dbReference type="RefSeq" id="WP_003548560.1">
    <property type="nucleotide sequence ID" value="NC_006814.3"/>
</dbReference>
<evidence type="ECO:0000259" key="5">
    <source>
        <dbReference type="PROSITE" id="PS50931"/>
    </source>
</evidence>
<dbReference type="InterPro" id="IPR036388">
    <property type="entry name" value="WH-like_DNA-bd_sf"/>
</dbReference>
<keyword evidence="2" id="KW-0805">Transcription regulation</keyword>
<dbReference type="PROSITE" id="PS50931">
    <property type="entry name" value="HTH_LYSR"/>
    <property type="match status" value="1"/>
</dbReference>
<dbReference type="FunFam" id="1.10.10.10:FF:000001">
    <property type="entry name" value="LysR family transcriptional regulator"/>
    <property type="match status" value="1"/>
</dbReference>
<dbReference type="OrthoDB" id="9803735at2"/>